<evidence type="ECO:0000259" key="2">
    <source>
        <dbReference type="PROSITE" id="PS50174"/>
    </source>
</evidence>
<feature type="compositionally biased region" description="Pro residues" evidence="1">
    <location>
        <begin position="41"/>
        <end position="50"/>
    </location>
</feature>
<proteinExistence type="predicted"/>
<organism evidence="3 4">
    <name type="scientific">Solanum pinnatisectum</name>
    <name type="common">tansyleaf nightshade</name>
    <dbReference type="NCBI Taxonomy" id="50273"/>
    <lineage>
        <taxon>Eukaryota</taxon>
        <taxon>Viridiplantae</taxon>
        <taxon>Streptophyta</taxon>
        <taxon>Embryophyta</taxon>
        <taxon>Tracheophyta</taxon>
        <taxon>Spermatophyta</taxon>
        <taxon>Magnoliopsida</taxon>
        <taxon>eudicotyledons</taxon>
        <taxon>Gunneridae</taxon>
        <taxon>Pentapetalae</taxon>
        <taxon>asterids</taxon>
        <taxon>lamiids</taxon>
        <taxon>Solanales</taxon>
        <taxon>Solanaceae</taxon>
        <taxon>Solanoideae</taxon>
        <taxon>Solaneae</taxon>
        <taxon>Solanum</taxon>
    </lineage>
</organism>
<keyword evidence="4" id="KW-1185">Reference proteome</keyword>
<gene>
    <name evidence="3" type="ORF">R3W88_000787</name>
</gene>
<name>A0AAV9MJN8_9SOLN</name>
<evidence type="ECO:0000313" key="3">
    <source>
        <dbReference type="EMBL" id="KAK4737090.1"/>
    </source>
</evidence>
<dbReference type="PROSITE" id="PS50174">
    <property type="entry name" value="G_PATCH"/>
    <property type="match status" value="1"/>
</dbReference>
<dbReference type="EMBL" id="JAWPEI010000001">
    <property type="protein sequence ID" value="KAK4737090.1"/>
    <property type="molecule type" value="Genomic_DNA"/>
</dbReference>
<feature type="domain" description="G-patch" evidence="2">
    <location>
        <begin position="452"/>
        <end position="490"/>
    </location>
</feature>
<dbReference type="PANTHER" id="PTHR32108:SF9">
    <property type="entry name" value="REVERSE TRANSCRIPTASE RNASE H-LIKE DOMAIN-CONTAINING PROTEIN"/>
    <property type="match status" value="1"/>
</dbReference>
<accession>A0AAV9MJN8</accession>
<dbReference type="PANTHER" id="PTHR32108">
    <property type="entry name" value="DNA-DIRECTED RNA POLYMERASE SUBUNIT ALPHA"/>
    <property type="match status" value="1"/>
</dbReference>
<feature type="region of interest" description="Disordered" evidence="1">
    <location>
        <begin position="41"/>
        <end position="86"/>
    </location>
</feature>
<dbReference type="Proteomes" id="UP001311915">
    <property type="component" value="Unassembled WGS sequence"/>
</dbReference>
<sequence>MLTYQNPLPQPFYCIHYTQIPQPYYQSSPVPYPIYTTQPTYYPPKAPAHPNPSQYQPAYPSQSHQPQNRPSNAPKPRLNFERRPTKTYTPLAEPLVQLYERLRTRGVLQLIKGQIPNPLPGWYDKTKHCAYHSGAAEHDTESCLTLEDKIEALIKEGIIQLKGVAPNVNNNSLPNHGNVNMITVNEDYNLERTIVSPLFLQARAPIEVEAGTAGMTRLGHCYAPEEVVRGGPNKESNQKRVVIEAEVEYLWRKMPTKEYCVVEQLKKTPAQISLMSLLMNFVTHRKALVNVLSDAYVPATTTSENFFAMVGQVLEANKVTFHEDELLPEGLGHNKALNITVRCRDKFISRVLIDKGSAINIFIILLLGRPWIHMAGAVPFTLHQTLKFVWNHQEIVVHGEGNNSIYLENSVPVIESMEDSDGSVFHIRENICVTHAEKANLPHVLMMVAWEMLKNGFIPGQGLGAKLDGIVEPIQFPGQKYTFGLGYNPTPEEVSSANLKRKIDVPLPQPIPPLNQSFSKAFVAQGLEETVEDNLVEGLKNLLIEEAECNVIFEDCTKAPTI</sequence>
<dbReference type="AlphaFoldDB" id="A0AAV9MJN8"/>
<protein>
    <recommendedName>
        <fullName evidence="2">G-patch domain-containing protein</fullName>
    </recommendedName>
</protein>
<dbReference type="GO" id="GO:0003676">
    <property type="term" value="F:nucleic acid binding"/>
    <property type="evidence" value="ECO:0007669"/>
    <property type="project" value="InterPro"/>
</dbReference>
<evidence type="ECO:0000313" key="4">
    <source>
        <dbReference type="Proteomes" id="UP001311915"/>
    </source>
</evidence>
<feature type="compositionally biased region" description="Polar residues" evidence="1">
    <location>
        <begin position="51"/>
        <end position="71"/>
    </location>
</feature>
<dbReference type="Pfam" id="PF01585">
    <property type="entry name" value="G-patch"/>
    <property type="match status" value="1"/>
</dbReference>
<comment type="caution">
    <text evidence="3">The sequence shown here is derived from an EMBL/GenBank/DDBJ whole genome shotgun (WGS) entry which is preliminary data.</text>
</comment>
<evidence type="ECO:0000256" key="1">
    <source>
        <dbReference type="SAM" id="MobiDB-lite"/>
    </source>
</evidence>
<reference evidence="3 4" key="1">
    <citation type="submission" date="2023-10" db="EMBL/GenBank/DDBJ databases">
        <title>Genome-Wide Identification Analysis in wild type Solanum Pinnatisectum Reveals Some Genes Defensing Phytophthora Infestans.</title>
        <authorList>
            <person name="Sun C."/>
        </authorList>
    </citation>
    <scope>NUCLEOTIDE SEQUENCE [LARGE SCALE GENOMIC DNA]</scope>
    <source>
        <strain evidence="3">LQN</strain>
        <tissue evidence="3">Leaf</tissue>
    </source>
</reference>
<dbReference type="InterPro" id="IPR000467">
    <property type="entry name" value="G_patch_dom"/>
</dbReference>